<keyword evidence="2" id="KW-1185">Reference proteome</keyword>
<accession>A0A398CK40</accession>
<dbReference type="RefSeq" id="WP_119150552.1">
    <property type="nucleotide sequence ID" value="NZ_JBHSOV010000029.1"/>
</dbReference>
<name>A0A398CK40_9BACL</name>
<sequence length="228" mass="26712">MEMLNQPFEAAYERMLHNALKTSGEERKRRLLKKHSHLEKLFLFNVWWPAMGNLDNLHPEYEIRDFKEGTRFLDYTYIPNSIFSLAIELDGFGPHWRDLSRWQFADNLMRQNHLLIDGWKLLRFAYDDVNEKPRICQQTLLMAMSKWGQGKEALVLNVYERAIIQFSLKQSVDLTPKRVSEGLGINIKTAIRNLQSLSKKGFLTPIQSLRGRTMKYVASSQVLSDYSV</sequence>
<evidence type="ECO:0000313" key="2">
    <source>
        <dbReference type="Proteomes" id="UP000266340"/>
    </source>
</evidence>
<keyword evidence="1" id="KW-0238">DNA-binding</keyword>
<evidence type="ECO:0000313" key="1">
    <source>
        <dbReference type="EMBL" id="RIE02512.1"/>
    </source>
</evidence>
<dbReference type="OrthoDB" id="2677830at2"/>
<organism evidence="1 2">
    <name type="scientific">Cohnella faecalis</name>
    <dbReference type="NCBI Taxonomy" id="2315694"/>
    <lineage>
        <taxon>Bacteria</taxon>
        <taxon>Bacillati</taxon>
        <taxon>Bacillota</taxon>
        <taxon>Bacilli</taxon>
        <taxon>Bacillales</taxon>
        <taxon>Paenibacillaceae</taxon>
        <taxon>Cohnella</taxon>
    </lineage>
</organism>
<comment type="caution">
    <text evidence="1">The sequence shown here is derived from an EMBL/GenBank/DDBJ whole genome shotgun (WGS) entry which is preliminary data.</text>
</comment>
<dbReference type="EMBL" id="QXJM01000039">
    <property type="protein sequence ID" value="RIE02512.1"/>
    <property type="molecule type" value="Genomic_DNA"/>
</dbReference>
<dbReference type="GO" id="GO:0003677">
    <property type="term" value="F:DNA binding"/>
    <property type="evidence" value="ECO:0007669"/>
    <property type="project" value="UniProtKB-KW"/>
</dbReference>
<protein>
    <submittedName>
        <fullName evidence="1">DNA-binding response regulator</fullName>
    </submittedName>
</protein>
<gene>
    <name evidence="1" type="ORF">D3H35_17635</name>
</gene>
<reference evidence="1 2" key="1">
    <citation type="submission" date="2018-09" db="EMBL/GenBank/DDBJ databases">
        <title>Cohnella cavernae sp. nov., isolated from a karst cave.</title>
        <authorList>
            <person name="Zhu H."/>
        </authorList>
    </citation>
    <scope>NUCLEOTIDE SEQUENCE [LARGE SCALE GENOMIC DNA]</scope>
    <source>
        <strain evidence="1 2">K2E09-144</strain>
    </source>
</reference>
<dbReference type="Proteomes" id="UP000266340">
    <property type="component" value="Unassembled WGS sequence"/>
</dbReference>
<proteinExistence type="predicted"/>
<dbReference type="AlphaFoldDB" id="A0A398CK40"/>